<organism evidence="2 3">
    <name type="scientific">Paradevosia shaoguanensis</name>
    <dbReference type="NCBI Taxonomy" id="1335043"/>
    <lineage>
        <taxon>Bacteria</taxon>
        <taxon>Pseudomonadati</taxon>
        <taxon>Pseudomonadota</taxon>
        <taxon>Alphaproteobacteria</taxon>
        <taxon>Hyphomicrobiales</taxon>
        <taxon>Devosiaceae</taxon>
        <taxon>Paradevosia</taxon>
    </lineage>
</organism>
<feature type="domain" description="NADPH-dependent FMN reductase-like" evidence="1">
    <location>
        <begin position="4"/>
        <end position="147"/>
    </location>
</feature>
<proteinExistence type="predicted"/>
<comment type="caution">
    <text evidence="2">The sequence shown here is derived from an EMBL/GenBank/DDBJ whole genome shotgun (WGS) entry which is preliminary data.</text>
</comment>
<dbReference type="GO" id="GO:0005829">
    <property type="term" value="C:cytosol"/>
    <property type="evidence" value="ECO:0007669"/>
    <property type="project" value="TreeGrafter"/>
</dbReference>
<dbReference type="EMBL" id="JALAZD010000001">
    <property type="protein sequence ID" value="MCI0127817.1"/>
    <property type="molecule type" value="Genomic_DNA"/>
</dbReference>
<dbReference type="Gene3D" id="3.40.50.360">
    <property type="match status" value="1"/>
</dbReference>
<evidence type="ECO:0000313" key="3">
    <source>
        <dbReference type="Proteomes" id="UP001156140"/>
    </source>
</evidence>
<dbReference type="PANTHER" id="PTHR30543:SF21">
    <property type="entry name" value="NAD(P)H-DEPENDENT FMN REDUCTASE LOT6"/>
    <property type="match status" value="1"/>
</dbReference>
<gene>
    <name evidence="2" type="ORF">ML536_13375</name>
</gene>
<accession>A0AA41QP75</accession>
<keyword evidence="3" id="KW-1185">Reference proteome</keyword>
<name>A0AA41QP75_9HYPH</name>
<dbReference type="GO" id="GO:0016491">
    <property type="term" value="F:oxidoreductase activity"/>
    <property type="evidence" value="ECO:0007669"/>
    <property type="project" value="InterPro"/>
</dbReference>
<dbReference type="Pfam" id="PF03358">
    <property type="entry name" value="FMN_red"/>
    <property type="match status" value="1"/>
</dbReference>
<protein>
    <submittedName>
        <fullName evidence="2">NAD(P)H-dependent oxidoreductase</fullName>
    </submittedName>
</protein>
<dbReference type="GO" id="GO:0010181">
    <property type="term" value="F:FMN binding"/>
    <property type="evidence" value="ECO:0007669"/>
    <property type="project" value="TreeGrafter"/>
</dbReference>
<evidence type="ECO:0000259" key="1">
    <source>
        <dbReference type="Pfam" id="PF03358"/>
    </source>
</evidence>
<dbReference type="InterPro" id="IPR005025">
    <property type="entry name" value="FMN_Rdtase-like_dom"/>
</dbReference>
<reference evidence="2" key="1">
    <citation type="submission" date="2022-03" db="EMBL/GenBank/DDBJ databases">
        <title>The complete genome sequence of a Methyloterrigena soli.</title>
        <authorList>
            <person name="Zi Z."/>
        </authorList>
    </citation>
    <scope>NUCLEOTIDE SEQUENCE</scope>
    <source>
        <strain evidence="2">M48</strain>
    </source>
</reference>
<dbReference type="InterPro" id="IPR050712">
    <property type="entry name" value="NAD(P)H-dep_reductase"/>
</dbReference>
<dbReference type="RefSeq" id="WP_035090898.1">
    <property type="nucleotide sequence ID" value="NZ_JAKETQ010000001.1"/>
</dbReference>
<dbReference type="PANTHER" id="PTHR30543">
    <property type="entry name" value="CHROMATE REDUCTASE"/>
    <property type="match status" value="1"/>
</dbReference>
<evidence type="ECO:0000313" key="2">
    <source>
        <dbReference type="EMBL" id="MCI0127817.1"/>
    </source>
</evidence>
<dbReference type="InterPro" id="IPR029039">
    <property type="entry name" value="Flavoprotein-like_sf"/>
</dbReference>
<dbReference type="SUPFAM" id="SSF52218">
    <property type="entry name" value="Flavoproteins"/>
    <property type="match status" value="1"/>
</dbReference>
<dbReference type="Proteomes" id="UP001156140">
    <property type="component" value="Unassembled WGS sequence"/>
</dbReference>
<dbReference type="AlphaFoldDB" id="A0AA41QP75"/>
<sequence>MHNLLIITVSTRPTRKGHVFAPWLQSVAEADPDWNVSIADLGAIDLPMFDEPQHPRLGNYQHNHTKAWSQMVDAADAFVIVTPEYNYGAPPSIINALDFLAREWAYKPVGFVSYGGISGGMRAVQMLKQFNTTLKMMPIPEAVTIPMFGELIDAEGKLQPTPIMETAAGTMLGELKKWTGALKTLRAA</sequence>